<keyword evidence="6 13" id="KW-1133">Transmembrane helix</keyword>
<keyword evidence="16" id="KW-1185">Reference proteome</keyword>
<organism evidence="15 16">
    <name type="scientific">Daphnia magna</name>
    <dbReference type="NCBI Taxonomy" id="35525"/>
    <lineage>
        <taxon>Eukaryota</taxon>
        <taxon>Metazoa</taxon>
        <taxon>Ecdysozoa</taxon>
        <taxon>Arthropoda</taxon>
        <taxon>Crustacea</taxon>
        <taxon>Branchiopoda</taxon>
        <taxon>Diplostraca</taxon>
        <taxon>Cladocera</taxon>
        <taxon>Anomopoda</taxon>
        <taxon>Daphniidae</taxon>
        <taxon>Daphnia</taxon>
    </lineage>
</organism>
<dbReference type="Pfam" id="PF10613">
    <property type="entry name" value="Lig_chan-Glu_bd"/>
    <property type="match status" value="1"/>
</dbReference>
<keyword evidence="11" id="KW-1071">Ligand-gated ion channel</keyword>
<dbReference type="Pfam" id="PF00060">
    <property type="entry name" value="Lig_chan"/>
    <property type="match status" value="1"/>
</dbReference>
<evidence type="ECO:0000256" key="12">
    <source>
        <dbReference type="ARBA" id="ARBA00023303"/>
    </source>
</evidence>
<dbReference type="Proteomes" id="UP001234178">
    <property type="component" value="Unassembled WGS sequence"/>
</dbReference>
<evidence type="ECO:0000256" key="6">
    <source>
        <dbReference type="ARBA" id="ARBA00022989"/>
    </source>
</evidence>
<reference evidence="15 16" key="1">
    <citation type="journal article" date="2023" name="Nucleic Acids Res.">
        <title>The hologenome of Daphnia magna reveals possible DNA methylation and microbiome-mediated evolution of the host genome.</title>
        <authorList>
            <person name="Chaturvedi A."/>
            <person name="Li X."/>
            <person name="Dhandapani V."/>
            <person name="Marshall H."/>
            <person name="Kissane S."/>
            <person name="Cuenca-Cambronero M."/>
            <person name="Asole G."/>
            <person name="Calvet F."/>
            <person name="Ruiz-Romero M."/>
            <person name="Marangio P."/>
            <person name="Guigo R."/>
            <person name="Rago D."/>
            <person name="Mirbahai L."/>
            <person name="Eastwood N."/>
            <person name="Colbourne J.K."/>
            <person name="Zhou J."/>
            <person name="Mallon E."/>
            <person name="Orsini L."/>
        </authorList>
    </citation>
    <scope>NUCLEOTIDE SEQUENCE [LARGE SCALE GENOMIC DNA]</scope>
    <source>
        <strain evidence="15">LRV0_1</strain>
    </source>
</reference>
<gene>
    <name evidence="15" type="ORF">OUZ56_009161</name>
</gene>
<keyword evidence="5 13" id="KW-0812">Transmembrane</keyword>
<evidence type="ECO:0000256" key="11">
    <source>
        <dbReference type="ARBA" id="ARBA00023286"/>
    </source>
</evidence>
<evidence type="ECO:0000313" key="16">
    <source>
        <dbReference type="Proteomes" id="UP001234178"/>
    </source>
</evidence>
<sequence length="431" mass="48446">MANEAGKPITRGRHFIVGTSEVSPYINIEYVGNKISHVYGFVHEIIVWMSEKHDFTFEYLEPPDGAFGALVNGSWNGLVRQVIYGEIDIVATAFSVTYPRSKSIDYTFPFSDDPMAILIPYPRLDSTISGIVRPFQYEVWIGIIFSLLILTIFLWLISRFESRVSREPLRGKTGLFDHFWFLFRVVANSNDVVAFTLATRLIVTAWCLTAVVFVNSYTSSLVSYLMAPKFVPVITTVQSLADSNEISLIVLRHTSVESTLFAATSGALAKIGAHLQSHPENQLKFLENIEDQVYYQGKAFPHEETSLIVRIHDDLKATKRCRLAIAKEPLFPDQHAFGLAKFSPLTKTFNNDVMWLKQLGLLDHWKASALPPPNRCSAPISQLRSTPNKKLTLDSLSSAFLLYGVGVIASISAFIVRALNVVYMSWESDHR</sequence>
<accession>A0ABR0AF68</accession>
<evidence type="ECO:0000313" key="15">
    <source>
        <dbReference type="EMBL" id="KAK4023763.1"/>
    </source>
</evidence>
<evidence type="ECO:0000256" key="3">
    <source>
        <dbReference type="ARBA" id="ARBA00022448"/>
    </source>
</evidence>
<evidence type="ECO:0000256" key="9">
    <source>
        <dbReference type="ARBA" id="ARBA00023170"/>
    </source>
</evidence>
<feature type="transmembrane region" description="Helical" evidence="13">
    <location>
        <begin position="400"/>
        <end position="426"/>
    </location>
</feature>
<keyword evidence="12" id="KW-0407">Ion channel</keyword>
<keyword evidence="3" id="KW-0813">Transport</keyword>
<dbReference type="PANTHER" id="PTHR42643:SF24">
    <property type="entry name" value="IONOTROPIC RECEPTOR 60A"/>
    <property type="match status" value="1"/>
</dbReference>
<evidence type="ECO:0000256" key="8">
    <source>
        <dbReference type="ARBA" id="ARBA00023136"/>
    </source>
</evidence>
<comment type="subcellular location">
    <subcellularLocation>
        <location evidence="1">Cell membrane</location>
        <topology evidence="1">Multi-pass membrane protein</topology>
    </subcellularLocation>
</comment>
<evidence type="ECO:0000256" key="7">
    <source>
        <dbReference type="ARBA" id="ARBA00023065"/>
    </source>
</evidence>
<evidence type="ECO:0000256" key="1">
    <source>
        <dbReference type="ARBA" id="ARBA00004651"/>
    </source>
</evidence>
<proteinExistence type="inferred from homology"/>
<dbReference type="SUPFAM" id="SSF81324">
    <property type="entry name" value="Voltage-gated potassium channels"/>
    <property type="match status" value="1"/>
</dbReference>
<keyword evidence="8 13" id="KW-0472">Membrane</keyword>
<dbReference type="EMBL" id="JAOYFB010000037">
    <property type="protein sequence ID" value="KAK4023763.1"/>
    <property type="molecule type" value="Genomic_DNA"/>
</dbReference>
<evidence type="ECO:0000259" key="14">
    <source>
        <dbReference type="SMART" id="SM00918"/>
    </source>
</evidence>
<dbReference type="InterPro" id="IPR019594">
    <property type="entry name" value="Glu/Gly-bd"/>
</dbReference>
<evidence type="ECO:0000256" key="13">
    <source>
        <dbReference type="SAM" id="Phobius"/>
    </source>
</evidence>
<comment type="similarity">
    <text evidence="2">Belongs to the glutamate-gated ion channel (TC 1.A.10.1) family.</text>
</comment>
<evidence type="ECO:0000256" key="10">
    <source>
        <dbReference type="ARBA" id="ARBA00023180"/>
    </source>
</evidence>
<protein>
    <recommendedName>
        <fullName evidence="14">Ionotropic glutamate receptor L-glutamate and glycine-binding domain-containing protein</fullName>
    </recommendedName>
</protein>
<name>A0ABR0AF68_9CRUS</name>
<feature type="transmembrane region" description="Helical" evidence="13">
    <location>
        <begin position="139"/>
        <end position="157"/>
    </location>
</feature>
<evidence type="ECO:0000256" key="5">
    <source>
        <dbReference type="ARBA" id="ARBA00022692"/>
    </source>
</evidence>
<dbReference type="SUPFAM" id="SSF53850">
    <property type="entry name" value="Periplasmic binding protein-like II"/>
    <property type="match status" value="1"/>
</dbReference>
<keyword evidence="10" id="KW-0325">Glycoprotein</keyword>
<keyword evidence="4" id="KW-1003">Cell membrane</keyword>
<dbReference type="SMART" id="SM00918">
    <property type="entry name" value="Lig_chan-Glu_bd"/>
    <property type="match status" value="1"/>
</dbReference>
<comment type="caution">
    <text evidence="15">The sequence shown here is derived from an EMBL/GenBank/DDBJ whole genome shotgun (WGS) entry which is preliminary data.</text>
</comment>
<evidence type="ECO:0000256" key="2">
    <source>
        <dbReference type="ARBA" id="ARBA00008685"/>
    </source>
</evidence>
<dbReference type="InterPro" id="IPR001320">
    <property type="entry name" value="Iontro_rcpt_C"/>
</dbReference>
<feature type="transmembrane region" description="Helical" evidence="13">
    <location>
        <begin position="193"/>
        <end position="214"/>
    </location>
</feature>
<keyword evidence="9" id="KW-0675">Receptor</keyword>
<evidence type="ECO:0000256" key="4">
    <source>
        <dbReference type="ARBA" id="ARBA00022475"/>
    </source>
</evidence>
<dbReference type="PANTHER" id="PTHR42643">
    <property type="entry name" value="IONOTROPIC RECEPTOR 20A-RELATED"/>
    <property type="match status" value="1"/>
</dbReference>
<dbReference type="Gene3D" id="1.10.287.70">
    <property type="match status" value="1"/>
</dbReference>
<keyword evidence="7" id="KW-0406">Ion transport</keyword>
<dbReference type="InterPro" id="IPR052192">
    <property type="entry name" value="Insect_Ionotropic_Sensory_Rcpt"/>
</dbReference>
<dbReference type="Gene3D" id="3.40.190.10">
    <property type="entry name" value="Periplasmic binding protein-like II"/>
    <property type="match status" value="1"/>
</dbReference>
<feature type="domain" description="Ionotropic glutamate receptor L-glutamate and glycine-binding" evidence="14">
    <location>
        <begin position="24"/>
        <end position="84"/>
    </location>
</feature>